<evidence type="ECO:0000313" key="5">
    <source>
        <dbReference type="Proteomes" id="UP000288102"/>
    </source>
</evidence>
<proteinExistence type="predicted"/>
<comment type="caution">
    <text evidence="4">The sequence shown here is derived from an EMBL/GenBank/DDBJ whole genome shotgun (WGS) entry which is preliminary data.</text>
</comment>
<dbReference type="AlphaFoldDB" id="A0A434A4U6"/>
<accession>A0A434A4U6</accession>
<sequence>MRTLENKKPDNHSSSPFFGPKIQKKLTTGTVGDKYEVEADTVADKVVNKGKSGGLLQSKGEEGVQRKPISETISTVQKQDLEKEKPVQKKGKEKEEDKQKIQKKTAKEEDKKIQKKGKEKEDDKKKIQKKADKDEDKKVQKKGKEKEDDKKKIQKKADKDEDKKIQKKGKEKEEDKKKPVQKKSNNNESTANDAKLETNLKSSKGGGSPLSKGVKSEMESGFGTDFSQVRIHTDSNAMQMSQDLGAQAFTNGNDIYFNSGKYDADSKQGKHLLAHELTHTVQQGSNIQKKENTPVQRSWLGDAWDSATDTVSDGWEAATGAVSDVASGFADTVSEGWNSATGAVTEAVSGFASDVSAAWDSATSYLGEQATAVWDGMKSLGSDALNWLSGAASYVWDGIKWFGNKAWDIIKVIGTVLWEKLCLLGNNVWSFISNIPSRLWRLIVHGWDAITGILGWAWDGLSAAAGHLWEGVKGVFSWLGGGISGAANWILEGVVAGYDWAVDFVTAPSLSKLWNALTGTLSWLGKGISGFAQWGWNGIVGAAVWAWQGIKGFASWIWDGILGGLSWAGKLLLYLIDLLGIFEILQLIWGLIFRMRKLTDVERNASLQVHPAGMIPYDQVYVDEGSLVAYISGYFSGGGYRAVTTAHIIHAAPGEDTATMVHELSHVAQYEHAGSVYMAQAIHAQAFGEGYNYINSDGTFKHAHFNEFNREQQASICEDYYKALNGGGGHASAAALLPFVNEMRAGKF</sequence>
<reference evidence="5" key="1">
    <citation type="journal article" date="2019" name="Syst. Appl. Microbiol.">
        <title>Flavobacterium circumlabens sp. nov. and Flavobacterium cupreum sp. nov., two psychrotrophic species isolated from Antarctic environmental samples.</title>
        <authorList>
            <person name="Kralova S."/>
            <person name="Busse H.-J."/>
            <person name="Svec P."/>
            <person name="Maslanova I."/>
            <person name="Stankova E."/>
            <person name="Bartak M."/>
            <person name="Sedlacek I."/>
        </authorList>
    </citation>
    <scope>NUCLEOTIDE SEQUENCE [LARGE SCALE GENOMIC DNA]</scope>
    <source>
        <strain evidence="5">CCM 8825</strain>
    </source>
</reference>
<evidence type="ECO:0000259" key="3">
    <source>
        <dbReference type="Pfam" id="PF13699"/>
    </source>
</evidence>
<dbReference type="OrthoDB" id="4317910at2"/>
<dbReference type="RefSeq" id="WP_127339432.1">
    <property type="nucleotide sequence ID" value="NZ_QWDM01000010.1"/>
</dbReference>
<gene>
    <name evidence="4" type="ORF">D0817_16480</name>
</gene>
<keyword evidence="5" id="KW-1185">Reference proteome</keyword>
<dbReference type="Proteomes" id="UP000288102">
    <property type="component" value="Unassembled WGS sequence"/>
</dbReference>
<evidence type="ECO:0000256" key="1">
    <source>
        <dbReference type="SAM" id="MobiDB-lite"/>
    </source>
</evidence>
<evidence type="ECO:0000313" key="4">
    <source>
        <dbReference type="EMBL" id="RUT69431.1"/>
    </source>
</evidence>
<feature type="transmembrane region" description="Helical" evidence="2">
    <location>
        <begin position="571"/>
        <end position="593"/>
    </location>
</feature>
<feature type="compositionally biased region" description="Basic and acidic residues" evidence="1">
    <location>
        <begin position="79"/>
        <end position="178"/>
    </location>
</feature>
<feature type="domain" description="eCIS core" evidence="3">
    <location>
        <begin position="209"/>
        <end position="285"/>
    </location>
</feature>
<evidence type="ECO:0000256" key="2">
    <source>
        <dbReference type="SAM" id="Phobius"/>
    </source>
</evidence>
<feature type="region of interest" description="Disordered" evidence="1">
    <location>
        <begin position="45"/>
        <end position="219"/>
    </location>
</feature>
<feature type="region of interest" description="Disordered" evidence="1">
    <location>
        <begin position="1"/>
        <end position="23"/>
    </location>
</feature>
<organism evidence="4 5">
    <name type="scientific">Flavobacterium cupreum</name>
    <dbReference type="NCBI Taxonomy" id="2133766"/>
    <lineage>
        <taxon>Bacteria</taxon>
        <taxon>Pseudomonadati</taxon>
        <taxon>Bacteroidota</taxon>
        <taxon>Flavobacteriia</taxon>
        <taxon>Flavobacteriales</taxon>
        <taxon>Flavobacteriaceae</taxon>
        <taxon>Flavobacterium</taxon>
    </lineage>
</organism>
<dbReference type="Pfam" id="PF13699">
    <property type="entry name" value="eCIS_core"/>
    <property type="match status" value="1"/>
</dbReference>
<protein>
    <submittedName>
        <fullName evidence="4">DUF4157 domain-containing protein</fullName>
    </submittedName>
</protein>
<keyword evidence="2" id="KW-1133">Transmembrane helix</keyword>
<dbReference type="EMBL" id="QWDM01000010">
    <property type="protein sequence ID" value="RUT69431.1"/>
    <property type="molecule type" value="Genomic_DNA"/>
</dbReference>
<keyword evidence="2" id="KW-0472">Membrane</keyword>
<name>A0A434A4U6_9FLAO</name>
<keyword evidence="2" id="KW-0812">Transmembrane</keyword>
<feature type="compositionally biased region" description="Basic and acidic residues" evidence="1">
    <location>
        <begin position="59"/>
        <end position="69"/>
    </location>
</feature>
<dbReference type="InterPro" id="IPR025295">
    <property type="entry name" value="eCIS_core_dom"/>
</dbReference>
<feature type="compositionally biased region" description="Basic and acidic residues" evidence="1">
    <location>
        <begin position="1"/>
        <end position="11"/>
    </location>
</feature>